<comment type="similarity">
    <text evidence="6">Belongs to the bacillales FliT family.</text>
</comment>
<sequence>MGASGGEAAVWQEARRLAELLEEITRRLAEKAAGGQVEELPALLGRRQQICERLDRLRSEWGIPSWTEGVQALPAAADASREIGEIFRRVAGEDDRIRRILEERRAAVREELDRVRRLRRAQRAYAAEGPLPFGAFIDNRR</sequence>
<dbReference type="Pfam" id="PF05400">
    <property type="entry name" value="FliT"/>
    <property type="match status" value="1"/>
</dbReference>
<name>K4LWN9_THEPS</name>
<dbReference type="KEGG" id="tpz:Tph_c22140"/>
<evidence type="ECO:0000256" key="1">
    <source>
        <dbReference type="ARBA" id="ARBA00004514"/>
    </source>
</evidence>
<keyword evidence="2" id="KW-0963">Cytoplasm</keyword>
<evidence type="ECO:0000256" key="4">
    <source>
        <dbReference type="ARBA" id="ARBA00023186"/>
    </source>
</evidence>
<keyword evidence="4" id="KW-0143">Chaperone</keyword>
<evidence type="ECO:0000313" key="9">
    <source>
        <dbReference type="Proteomes" id="UP000000467"/>
    </source>
</evidence>
<dbReference type="Proteomes" id="UP000000467">
    <property type="component" value="Chromosome"/>
</dbReference>
<keyword evidence="3" id="KW-1005">Bacterial flagellum biogenesis</keyword>
<protein>
    <recommendedName>
        <fullName evidence="7">Flagellar protein FliT</fullName>
    </recommendedName>
</protein>
<dbReference type="RefSeq" id="WP_015051277.1">
    <property type="nucleotide sequence ID" value="NC_018870.1"/>
</dbReference>
<dbReference type="HOGENOM" id="CLU_1824433_0_0_9"/>
<keyword evidence="9" id="KW-1185">Reference proteome</keyword>
<comment type="subcellular location">
    <subcellularLocation>
        <location evidence="1">Cytoplasm</location>
        <location evidence="1">Cytosol</location>
    </subcellularLocation>
</comment>
<evidence type="ECO:0000256" key="7">
    <source>
        <dbReference type="ARBA" id="ARBA00093797"/>
    </source>
</evidence>
<accession>K4LWN9</accession>
<organism evidence="8 9">
    <name type="scientific">Thermacetogenium phaeum (strain ATCC BAA-254 / DSM 26808 / PB)</name>
    <dbReference type="NCBI Taxonomy" id="1089553"/>
    <lineage>
        <taxon>Bacteria</taxon>
        <taxon>Bacillati</taxon>
        <taxon>Bacillota</taxon>
        <taxon>Clostridia</taxon>
        <taxon>Thermoanaerobacterales</taxon>
        <taxon>Thermoanaerobacteraceae</taxon>
        <taxon>Thermacetogenium</taxon>
    </lineage>
</organism>
<evidence type="ECO:0000256" key="5">
    <source>
        <dbReference type="ARBA" id="ARBA00093765"/>
    </source>
</evidence>
<keyword evidence="8" id="KW-0969">Cilium</keyword>
<evidence type="ECO:0000256" key="6">
    <source>
        <dbReference type="ARBA" id="ARBA00093785"/>
    </source>
</evidence>
<dbReference type="InterPro" id="IPR008622">
    <property type="entry name" value="FliT"/>
</dbReference>
<reference evidence="8 9" key="1">
    <citation type="journal article" date="2012" name="BMC Genomics">
        <title>Genome-guided analysis of physiological and morphological traits of the fermentative acetate oxidizer Thermacetogenium phaeum.</title>
        <authorList>
            <person name="Oehler D."/>
            <person name="Poehlein A."/>
            <person name="Leimbach A."/>
            <person name="Muller N."/>
            <person name="Daniel R."/>
            <person name="Gottschalk G."/>
            <person name="Schink B."/>
        </authorList>
    </citation>
    <scope>NUCLEOTIDE SEQUENCE [LARGE SCALE GENOMIC DNA]</scope>
    <source>
        <strain evidence="9">ATCC BAA-254 / DSM 26808 / PB</strain>
    </source>
</reference>
<dbReference type="STRING" id="1089553.Tph_c22140"/>
<evidence type="ECO:0000313" key="8">
    <source>
        <dbReference type="EMBL" id="AFV12404.1"/>
    </source>
</evidence>
<keyword evidence="8" id="KW-0282">Flagellum</keyword>
<comment type="function">
    <text evidence="5">May act as an export chaperone for the filament capping protein FliD.</text>
</comment>
<keyword evidence="8" id="KW-0966">Cell projection</keyword>
<dbReference type="AlphaFoldDB" id="K4LWN9"/>
<gene>
    <name evidence="8" type="primary">flgN</name>
    <name evidence="8" type="ordered locus">Tph_c22140</name>
</gene>
<dbReference type="Gene3D" id="1.20.58.380">
    <property type="entry name" value="Flagellar protein flit"/>
    <property type="match status" value="1"/>
</dbReference>
<evidence type="ECO:0000256" key="2">
    <source>
        <dbReference type="ARBA" id="ARBA00022490"/>
    </source>
</evidence>
<dbReference type="EMBL" id="CP003732">
    <property type="protein sequence ID" value="AFV12404.1"/>
    <property type="molecule type" value="Genomic_DNA"/>
</dbReference>
<proteinExistence type="inferred from homology"/>
<evidence type="ECO:0000256" key="3">
    <source>
        <dbReference type="ARBA" id="ARBA00022795"/>
    </source>
</evidence>